<comment type="caution">
    <text evidence="1">The sequence shown here is derived from an EMBL/GenBank/DDBJ whole genome shotgun (WGS) entry which is preliminary data.</text>
</comment>
<dbReference type="Proteomes" id="UP000295680">
    <property type="component" value="Unassembled WGS sequence"/>
</dbReference>
<dbReference type="EMBL" id="SLWS01000002">
    <property type="protein sequence ID" value="TCO62707.1"/>
    <property type="molecule type" value="Genomic_DNA"/>
</dbReference>
<evidence type="ECO:0000313" key="2">
    <source>
        <dbReference type="Proteomes" id="UP000295680"/>
    </source>
</evidence>
<accession>A0A4R2JU52</accession>
<name>A0A4R2JU52_9PSEU</name>
<evidence type="ECO:0000313" key="1">
    <source>
        <dbReference type="EMBL" id="TCO62707.1"/>
    </source>
</evidence>
<reference evidence="1 2" key="1">
    <citation type="submission" date="2019-03" db="EMBL/GenBank/DDBJ databases">
        <title>Genomic Encyclopedia of Type Strains, Phase IV (KMG-IV): sequencing the most valuable type-strain genomes for metagenomic binning, comparative biology and taxonomic classification.</title>
        <authorList>
            <person name="Goeker M."/>
        </authorList>
    </citation>
    <scope>NUCLEOTIDE SEQUENCE [LARGE SCALE GENOMIC DNA]</scope>
    <source>
        <strain evidence="1 2">DSM 45934</strain>
    </source>
</reference>
<organism evidence="1 2">
    <name type="scientific">Actinocrispum wychmicini</name>
    <dbReference type="NCBI Taxonomy" id="1213861"/>
    <lineage>
        <taxon>Bacteria</taxon>
        <taxon>Bacillati</taxon>
        <taxon>Actinomycetota</taxon>
        <taxon>Actinomycetes</taxon>
        <taxon>Pseudonocardiales</taxon>
        <taxon>Pseudonocardiaceae</taxon>
        <taxon>Actinocrispum</taxon>
    </lineage>
</organism>
<sequence length="175" mass="19230">MTDETMEQVHEDVRELALTYPQRPLHEILGRLADTQDTVFSLLEQRNRPTHSRQLYYAADALAWLPSEVAAAEDYAGQAVAAYRDPASPDWAFGDQAGSHSDLAVARIMAGELEGATEALSPVLDLPPAQRNNGIIRSVHHVHTALTRSGLASDSRELQEHIEVFSRVPVASLPQ</sequence>
<proteinExistence type="predicted"/>
<evidence type="ECO:0008006" key="3">
    <source>
        <dbReference type="Google" id="ProtNLM"/>
    </source>
</evidence>
<protein>
    <recommendedName>
        <fullName evidence="3">Tetratricopeptide repeat protein</fullName>
    </recommendedName>
</protein>
<keyword evidence="2" id="KW-1185">Reference proteome</keyword>
<gene>
    <name evidence="1" type="ORF">EV192_102846</name>
</gene>
<dbReference type="AlphaFoldDB" id="A0A4R2JU52"/>